<dbReference type="EMBL" id="MG999892">
    <property type="protein sequence ID" value="AWW12800.1"/>
    <property type="molecule type" value="Genomic_DNA"/>
</dbReference>
<sequence>MELRSHPNPADLTPPAPIKGGYLVKQGLV</sequence>
<name>A0A2Z4H149_HHV1</name>
<evidence type="ECO:0000313" key="3">
    <source>
        <dbReference type="EMBL" id="AWW11197.1"/>
    </source>
</evidence>
<protein>
    <submittedName>
        <fullName evidence="1">Uncharacterized protein</fullName>
    </submittedName>
</protein>
<dbReference type="EMBL" id="MG999874">
    <property type="protein sequence ID" value="AWW11197.1"/>
    <property type="molecule type" value="Genomic_DNA"/>
</dbReference>
<evidence type="ECO:0000313" key="5">
    <source>
        <dbReference type="EMBL" id="AWW12893.1"/>
    </source>
</evidence>
<dbReference type="EMBL" id="MG999844">
    <property type="protein sequence ID" value="AWW08442.1"/>
    <property type="molecule type" value="Genomic_DNA"/>
</dbReference>
<accession>A0A2Z4H149</accession>
<proteinExistence type="predicted"/>
<dbReference type="EMBL" id="MG999867">
    <property type="protein sequence ID" value="AWW10532.1"/>
    <property type="molecule type" value="Genomic_DNA"/>
</dbReference>
<organism evidence="1">
    <name type="scientific">Human herpesvirus 1</name>
    <name type="common">HHV-1</name>
    <name type="synonym">Human herpes simplex virus 1</name>
    <dbReference type="NCBI Taxonomy" id="10298"/>
    <lineage>
        <taxon>Viruses</taxon>
        <taxon>Duplodnaviria</taxon>
        <taxon>Heunggongvirae</taxon>
        <taxon>Peploviricota</taxon>
        <taxon>Herviviricetes</taxon>
        <taxon>Herpesvirales</taxon>
        <taxon>Orthoherpesviridae</taxon>
        <taxon>Alphaherpesvirinae</taxon>
        <taxon>Simplexvirus</taxon>
        <taxon>Simplexvirus humanalpha1</taxon>
    </lineage>
</organism>
<evidence type="ECO:0000313" key="2">
    <source>
        <dbReference type="EMBL" id="AWW10532.1"/>
    </source>
</evidence>
<evidence type="ECO:0000313" key="1">
    <source>
        <dbReference type="EMBL" id="AWW08442.1"/>
    </source>
</evidence>
<organismHost>
    <name type="scientific">Homo sapiens</name>
    <name type="common">Human</name>
    <dbReference type="NCBI Taxonomy" id="9606"/>
</organismHost>
<dbReference type="EMBL" id="MG999893">
    <property type="protein sequence ID" value="AWW12893.1"/>
    <property type="molecule type" value="Genomic_DNA"/>
</dbReference>
<evidence type="ECO:0000313" key="4">
    <source>
        <dbReference type="EMBL" id="AWW12800.1"/>
    </source>
</evidence>
<reference evidence="1" key="1">
    <citation type="journal article" date="2018" name="MSphere">
        <title>Ultrasensitive Capture of Human Herpes Simplex Virus Genomes Directly from Clinical Samples Reveals Extraordinarily Limited Evolution in Cell Culture.</title>
        <authorList>
            <person name="Greninger A.L."/>
            <person name="Roychoudhury P."/>
            <person name="Xie H."/>
            <person name="Casto A."/>
            <person name="Cent A."/>
            <person name="Pepper G."/>
            <person name="Koelle D.M."/>
            <person name="Huang M.L."/>
            <person name="Wald A."/>
            <person name="Johnston C."/>
            <person name="Jerome K.R."/>
        </authorList>
    </citation>
    <scope>NUCLEOTIDE SEQUENCE</scope>
    <source>
        <strain evidence="4">2011-12689</strain>
        <strain evidence="1">2011-12717</strain>
        <strain evidence="2">2011-12719</strain>
        <strain evidence="5">2011-12741</strain>
        <strain evidence="3">29_2011-12691</strain>
    </source>
</reference>